<keyword evidence="3" id="KW-1185">Reference proteome</keyword>
<dbReference type="GO" id="GO:0102919">
    <property type="term" value="F:5,6-dimethylbenzimidazole synthase activity"/>
    <property type="evidence" value="ECO:0007669"/>
    <property type="project" value="UniProtKB-EC"/>
</dbReference>
<evidence type="ECO:0000313" key="2">
    <source>
        <dbReference type="EMBL" id="MQX37133.1"/>
    </source>
</evidence>
<dbReference type="InterPro" id="IPR050627">
    <property type="entry name" value="Nitroreductase/BluB"/>
</dbReference>
<dbReference type="SUPFAM" id="SSF55469">
    <property type="entry name" value="FMN-dependent nitroreductase-like"/>
    <property type="match status" value="1"/>
</dbReference>
<gene>
    <name evidence="2" type="primary">bluB</name>
    <name evidence="2" type="ORF">GHC57_11445</name>
</gene>
<protein>
    <submittedName>
        <fullName evidence="2">5,6-dimethylbenzimidazole synthase</fullName>
        <ecNumber evidence="2">1.13.11.79</ecNumber>
    </submittedName>
</protein>
<dbReference type="PANTHER" id="PTHR23026">
    <property type="entry name" value="NADPH NITROREDUCTASE"/>
    <property type="match status" value="1"/>
</dbReference>
<keyword evidence="2" id="KW-0560">Oxidoreductase</keyword>
<name>A0A7X2D3S5_9PROT</name>
<evidence type="ECO:0000259" key="1">
    <source>
        <dbReference type="Pfam" id="PF00881"/>
    </source>
</evidence>
<dbReference type="NCBIfam" id="TIGR02476">
    <property type="entry name" value="BluB"/>
    <property type="match status" value="1"/>
</dbReference>
<proteinExistence type="predicted"/>
<feature type="domain" description="Nitroreductase" evidence="1">
    <location>
        <begin position="16"/>
        <end position="181"/>
    </location>
</feature>
<evidence type="ECO:0000313" key="3">
    <source>
        <dbReference type="Proteomes" id="UP000434582"/>
    </source>
</evidence>
<reference evidence="2 3" key="1">
    <citation type="submission" date="2019-10" db="EMBL/GenBank/DDBJ databases">
        <title>Draft whole-genome sequence of the purple nonsulfur photosynthetic bacterium Roseospira navarrensis DSM 15114.</title>
        <authorList>
            <person name="Kyndt J.A."/>
            <person name="Meyer T.E."/>
        </authorList>
    </citation>
    <scope>NUCLEOTIDE SEQUENCE [LARGE SCALE GENOMIC DNA]</scope>
    <source>
        <strain evidence="2 3">DSM 15114</strain>
    </source>
</reference>
<accession>A0A7X2D3S5</accession>
<dbReference type="EMBL" id="WIVE01000034">
    <property type="protein sequence ID" value="MQX37133.1"/>
    <property type="molecule type" value="Genomic_DNA"/>
</dbReference>
<dbReference type="Pfam" id="PF00881">
    <property type="entry name" value="Nitroreductase"/>
    <property type="match status" value="1"/>
</dbReference>
<dbReference type="Gene3D" id="3.40.109.10">
    <property type="entry name" value="NADH Oxidase"/>
    <property type="match status" value="1"/>
</dbReference>
<sequence length="207" mass="23477">MRFDPSHADSLRQLLEWRRDIRHFRSEPVPEGVLDRLRDSMDTAPSVGNARPWRVLRVETKGLRDAVRAEFERCRTAASTIYDGPRLAKYNRLKLAGLDRAPVHLAVFTETDPAEGAGLGRQTMPETLMQSTAMAIHTLWLAARAENVGLGMVSILEPLELERLFAVPESWCFTAYLCLGYPEAHDDRPLLDRAGWQPNVPTRWESV</sequence>
<dbReference type="PANTHER" id="PTHR23026:SF123">
    <property type="entry name" value="NAD(P)H NITROREDUCTASE RV3131-RELATED"/>
    <property type="match status" value="1"/>
</dbReference>
<dbReference type="InterPro" id="IPR000415">
    <property type="entry name" value="Nitroreductase-like"/>
</dbReference>
<dbReference type="InterPro" id="IPR012825">
    <property type="entry name" value="BluB"/>
</dbReference>
<dbReference type="EC" id="1.13.11.79" evidence="2"/>
<organism evidence="2 3">
    <name type="scientific">Roseospira navarrensis</name>
    <dbReference type="NCBI Taxonomy" id="140058"/>
    <lineage>
        <taxon>Bacteria</taxon>
        <taxon>Pseudomonadati</taxon>
        <taxon>Pseudomonadota</taxon>
        <taxon>Alphaproteobacteria</taxon>
        <taxon>Rhodospirillales</taxon>
        <taxon>Rhodospirillaceae</taxon>
        <taxon>Roseospira</taxon>
    </lineage>
</organism>
<dbReference type="InterPro" id="IPR029479">
    <property type="entry name" value="Nitroreductase"/>
</dbReference>
<comment type="caution">
    <text evidence="2">The sequence shown here is derived from an EMBL/GenBank/DDBJ whole genome shotgun (WGS) entry which is preliminary data.</text>
</comment>
<dbReference type="OrthoDB" id="9773807at2"/>
<dbReference type="Proteomes" id="UP000434582">
    <property type="component" value="Unassembled WGS sequence"/>
</dbReference>
<dbReference type="AlphaFoldDB" id="A0A7X2D3S5"/>